<name>A0A2U9C650_SCOMX</name>
<evidence type="ECO:0000313" key="2">
    <source>
        <dbReference type="EMBL" id="AWP11216.1"/>
    </source>
</evidence>
<feature type="region of interest" description="Disordered" evidence="1">
    <location>
        <begin position="79"/>
        <end position="113"/>
    </location>
</feature>
<proteinExistence type="predicted"/>
<keyword evidence="3" id="KW-1185">Reference proteome</keyword>
<feature type="region of interest" description="Disordered" evidence="1">
    <location>
        <begin position="1"/>
        <end position="25"/>
    </location>
</feature>
<evidence type="ECO:0000313" key="3">
    <source>
        <dbReference type="Proteomes" id="UP000246464"/>
    </source>
</evidence>
<dbReference type="EMBL" id="CP026254">
    <property type="protein sequence ID" value="AWP11216.1"/>
    <property type="molecule type" value="Genomic_DNA"/>
</dbReference>
<dbReference type="Proteomes" id="UP000246464">
    <property type="component" value="Chromosome 12"/>
</dbReference>
<accession>A0A2U9C650</accession>
<sequence>MGSSHHTSFTLRGRAGHTDGRSHLSHEGLHPQMVVQMAPSRFRPCHAQGTAIFCLADDLPKAMNLQKYSVLAVSSAVSNPPSHRPHGALTQPPLPVASSGHPGHGPTIPIHPSCMHHNSARTWLTETRPLADA</sequence>
<reference evidence="2 3" key="1">
    <citation type="submission" date="2017-12" db="EMBL/GenBank/DDBJ databases">
        <title>Integrating genomic resources of turbot (Scophthalmus maximus) in depth evaluation of genetic and physical mapping variation across individuals.</title>
        <authorList>
            <person name="Martinez P."/>
        </authorList>
    </citation>
    <scope>NUCLEOTIDE SEQUENCE [LARGE SCALE GENOMIC DNA]</scope>
</reference>
<gene>
    <name evidence="2" type="ORF">SMAX5B_017636</name>
</gene>
<evidence type="ECO:0000256" key="1">
    <source>
        <dbReference type="SAM" id="MobiDB-lite"/>
    </source>
</evidence>
<feature type="compositionally biased region" description="Polar residues" evidence="1">
    <location>
        <begin position="1"/>
        <end position="10"/>
    </location>
</feature>
<dbReference type="AlphaFoldDB" id="A0A2U9C650"/>
<feature type="compositionally biased region" description="Basic and acidic residues" evidence="1">
    <location>
        <begin position="16"/>
        <end position="25"/>
    </location>
</feature>
<feature type="compositionally biased region" description="Low complexity" evidence="1">
    <location>
        <begin position="98"/>
        <end position="113"/>
    </location>
</feature>
<protein>
    <submittedName>
        <fullName evidence="2">Uncharacterized protein</fullName>
    </submittedName>
</protein>
<organism evidence="2 3">
    <name type="scientific">Scophthalmus maximus</name>
    <name type="common">Turbot</name>
    <name type="synonym">Psetta maxima</name>
    <dbReference type="NCBI Taxonomy" id="52904"/>
    <lineage>
        <taxon>Eukaryota</taxon>
        <taxon>Metazoa</taxon>
        <taxon>Chordata</taxon>
        <taxon>Craniata</taxon>
        <taxon>Vertebrata</taxon>
        <taxon>Euteleostomi</taxon>
        <taxon>Actinopterygii</taxon>
        <taxon>Neopterygii</taxon>
        <taxon>Teleostei</taxon>
        <taxon>Neoteleostei</taxon>
        <taxon>Acanthomorphata</taxon>
        <taxon>Carangaria</taxon>
        <taxon>Pleuronectiformes</taxon>
        <taxon>Pleuronectoidei</taxon>
        <taxon>Scophthalmidae</taxon>
        <taxon>Scophthalmus</taxon>
    </lineage>
</organism>